<keyword evidence="7 9" id="KW-0408">Iron</keyword>
<comment type="similarity">
    <text evidence="3">Belongs to the cytochrome P450 family.</text>
</comment>
<evidence type="ECO:0000256" key="7">
    <source>
        <dbReference type="ARBA" id="ARBA00023004"/>
    </source>
</evidence>
<dbReference type="PROSITE" id="PS00086">
    <property type="entry name" value="CYTOCHROME_P450"/>
    <property type="match status" value="2"/>
</dbReference>
<reference evidence="11 12" key="1">
    <citation type="submission" date="2019-12" db="EMBL/GenBank/DDBJ databases">
        <authorList>
            <person name="Alioto T."/>
            <person name="Alioto T."/>
            <person name="Gomez Garrido J."/>
        </authorList>
    </citation>
    <scope>NUCLEOTIDE SEQUENCE [LARGE SCALE GENOMIC DNA]</scope>
</reference>
<dbReference type="CDD" id="cd11072">
    <property type="entry name" value="CYP71-like"/>
    <property type="match status" value="2"/>
</dbReference>
<feature type="transmembrane region" description="Helical" evidence="10">
    <location>
        <begin position="6"/>
        <end position="26"/>
    </location>
</feature>
<dbReference type="OrthoDB" id="1470350at2759"/>
<dbReference type="PANTHER" id="PTHR47955:SF15">
    <property type="entry name" value="CYTOCHROME P450 71A2-LIKE"/>
    <property type="match status" value="1"/>
</dbReference>
<dbReference type="Gene3D" id="1.10.630.10">
    <property type="entry name" value="Cytochrome P450"/>
    <property type="match status" value="2"/>
</dbReference>
<dbReference type="GO" id="GO:0004497">
    <property type="term" value="F:monooxygenase activity"/>
    <property type="evidence" value="ECO:0007669"/>
    <property type="project" value="UniProtKB-KW"/>
</dbReference>
<keyword evidence="6" id="KW-0560">Oxidoreductase</keyword>
<dbReference type="GO" id="GO:0020037">
    <property type="term" value="F:heme binding"/>
    <property type="evidence" value="ECO:0007669"/>
    <property type="project" value="InterPro"/>
</dbReference>
<dbReference type="PRINTS" id="PR00463">
    <property type="entry name" value="EP450I"/>
</dbReference>
<keyword evidence="10" id="KW-0812">Transmembrane</keyword>
<dbReference type="InterPro" id="IPR001128">
    <property type="entry name" value="Cyt_P450"/>
</dbReference>
<evidence type="ECO:0000313" key="11">
    <source>
        <dbReference type="EMBL" id="CAA2939362.1"/>
    </source>
</evidence>
<accession>A0A8S0PC44</accession>
<evidence type="ECO:0000256" key="9">
    <source>
        <dbReference type="PIRSR" id="PIRSR602401-1"/>
    </source>
</evidence>
<dbReference type="Pfam" id="PF00067">
    <property type="entry name" value="p450"/>
    <property type="match status" value="2"/>
</dbReference>
<comment type="subcellular location">
    <subcellularLocation>
        <location evidence="2">Membrane</location>
        <topology evidence="2">Single-pass membrane protein</topology>
    </subcellularLocation>
</comment>
<keyword evidence="10" id="KW-0472">Membrane</keyword>
<dbReference type="PRINTS" id="PR00385">
    <property type="entry name" value="P450"/>
</dbReference>
<evidence type="ECO:0000256" key="4">
    <source>
        <dbReference type="ARBA" id="ARBA00022617"/>
    </source>
</evidence>
<evidence type="ECO:0000313" key="12">
    <source>
        <dbReference type="Proteomes" id="UP000594638"/>
    </source>
</evidence>
<dbReference type="GO" id="GO:0005506">
    <property type="term" value="F:iron ion binding"/>
    <property type="evidence" value="ECO:0007669"/>
    <property type="project" value="InterPro"/>
</dbReference>
<keyword evidence="8" id="KW-0503">Monooxygenase</keyword>
<evidence type="ECO:0000256" key="1">
    <source>
        <dbReference type="ARBA" id="ARBA00001971"/>
    </source>
</evidence>
<keyword evidence="4 9" id="KW-0349">Heme</keyword>
<dbReference type="FunFam" id="1.10.630.10:FF:000011">
    <property type="entry name" value="Cytochrome P450 83B1"/>
    <property type="match status" value="2"/>
</dbReference>
<feature type="binding site" description="axial binding residue" evidence="9">
    <location>
        <position position="932"/>
    </location>
    <ligand>
        <name>heme</name>
        <dbReference type="ChEBI" id="CHEBI:30413"/>
    </ligand>
    <ligandPart>
        <name>Fe</name>
        <dbReference type="ChEBI" id="CHEBI:18248"/>
    </ligandPart>
</feature>
<evidence type="ECO:0000256" key="8">
    <source>
        <dbReference type="ARBA" id="ARBA00023033"/>
    </source>
</evidence>
<dbReference type="InterPro" id="IPR017972">
    <property type="entry name" value="Cyt_P450_CS"/>
</dbReference>
<dbReference type="GO" id="GO:0016020">
    <property type="term" value="C:membrane"/>
    <property type="evidence" value="ECO:0007669"/>
    <property type="project" value="UniProtKB-SubCell"/>
</dbReference>
<dbReference type="AlphaFoldDB" id="A0A8S0PC44"/>
<evidence type="ECO:0000256" key="5">
    <source>
        <dbReference type="ARBA" id="ARBA00022723"/>
    </source>
</evidence>
<proteinExistence type="inferred from homology"/>
<dbReference type="Proteomes" id="UP000594638">
    <property type="component" value="Unassembled WGS sequence"/>
</dbReference>
<sequence>MISFAYLIIPVVSFILFIIFVFKWQLNTGSTSGKRLPPSPPKLPVIGNLHQVGLYPHRSLQALSKRYGSLMLVHLGQVPAVIVSSADAAREIMKNQDLIFSNRPKSRLPDEVVYGAKDIAFTSYGEHWRQVRSICVLQLLSTKRVQSFRHVREEETSLMIDKIRNSTSSLINLSDMLVSLANCIVCRVALGWKYSGGDTIKKLESMFKEFGELSGTFNPGDYIPGLSWINRVNGFDARVAKLAKLFDEFWERVIEEHRDRKKGEKNPNDISNEVGEPDLVDILLEIQRENKSSLDIETDIIKAVIFDMFGAGTDTTSTALEWALTELLRHPKIMKKLQNEVRQVARNKLEITEDDLEKMPYLKAVIKESLRVHPPLPLLLPREAMQDSKVMGYDIGVGTRVIINAWAIARDPVLWKNPNDFNPERFLNTGIDFKGLNFEYIPFGSGRRGCPGIPFAMAVDELALAKLMLNFNFMLPIGKELNMSSLAYLIIPLVSFILFIIFVFKWQLITGSAAGKRLPPSPPKFPVIGNLHQVGLYPHRSLQALSKRYGSLMLVHLGRVPAVIVSSADGAREIMKNQDVIFSNRPKSRLPDEVVYGSKDIAFASYGEHWRQVRSICVLQLLSNKRVQSFRYVREEETSLMIDKIRNSSSSLINLSDMLVSLANCIVCRVAVGWKYSGEDTIMKLESMYKEFGELSGTFNPGDYIPGLSWINRVNGFDARVSKLAKLFDEFWERVIEEHRDRKKGEKNPNDISNEVGEPDLVDILLEIQKENKSSFDVETDIIKAVIFDMFGAGTDTTSTALEWALTELLRHPKIMKKLQNEVKQVAGNKLEITEDDLEKMPYLKAVIKESLRVHPPVPLLLPREAMQDTKVMGYDIGVGTRVIINAWAIARDPVLWKNPDDFNPERFLNTGIDFKGLNFEYIPFGSGRRGCPGISFAMAVDELALAKLMLNFNFTLPIGVTERDLDMSELSGITVHKKLPLLVMATSHSPYL</sequence>
<evidence type="ECO:0000256" key="2">
    <source>
        <dbReference type="ARBA" id="ARBA00004167"/>
    </source>
</evidence>
<evidence type="ECO:0000256" key="6">
    <source>
        <dbReference type="ARBA" id="ARBA00023002"/>
    </source>
</evidence>
<comment type="cofactor">
    <cofactor evidence="1 9">
        <name>heme</name>
        <dbReference type="ChEBI" id="CHEBI:30413"/>
    </cofactor>
</comment>
<organism evidence="11 12">
    <name type="scientific">Olea europaea subsp. europaea</name>
    <dbReference type="NCBI Taxonomy" id="158383"/>
    <lineage>
        <taxon>Eukaryota</taxon>
        <taxon>Viridiplantae</taxon>
        <taxon>Streptophyta</taxon>
        <taxon>Embryophyta</taxon>
        <taxon>Tracheophyta</taxon>
        <taxon>Spermatophyta</taxon>
        <taxon>Magnoliopsida</taxon>
        <taxon>eudicotyledons</taxon>
        <taxon>Gunneridae</taxon>
        <taxon>Pentapetalae</taxon>
        <taxon>asterids</taxon>
        <taxon>lamiids</taxon>
        <taxon>Lamiales</taxon>
        <taxon>Oleaceae</taxon>
        <taxon>Oleeae</taxon>
        <taxon>Olea</taxon>
    </lineage>
</organism>
<name>A0A8S0PC44_OLEEU</name>
<evidence type="ECO:0000256" key="10">
    <source>
        <dbReference type="SAM" id="Phobius"/>
    </source>
</evidence>
<comment type="caution">
    <text evidence="11">The sequence shown here is derived from an EMBL/GenBank/DDBJ whole genome shotgun (WGS) entry which is preliminary data.</text>
</comment>
<dbReference type="GO" id="GO:0016705">
    <property type="term" value="F:oxidoreductase activity, acting on paired donors, with incorporation or reduction of molecular oxygen"/>
    <property type="evidence" value="ECO:0007669"/>
    <property type="project" value="InterPro"/>
</dbReference>
<protein>
    <submittedName>
        <fullName evidence="11">Cytochrome P450 71A6-like</fullName>
    </submittedName>
</protein>
<keyword evidence="5 9" id="KW-0479">Metal-binding</keyword>
<dbReference type="PANTHER" id="PTHR47955">
    <property type="entry name" value="CYTOCHROME P450 FAMILY 71 PROTEIN"/>
    <property type="match status" value="1"/>
</dbReference>
<gene>
    <name evidence="11" type="ORF">OLEA9_A092320</name>
</gene>
<dbReference type="EMBL" id="CACTIH010000042">
    <property type="protein sequence ID" value="CAA2939362.1"/>
    <property type="molecule type" value="Genomic_DNA"/>
</dbReference>
<dbReference type="SUPFAM" id="SSF48264">
    <property type="entry name" value="Cytochrome P450"/>
    <property type="match status" value="2"/>
</dbReference>
<keyword evidence="12" id="KW-1185">Reference proteome</keyword>
<dbReference type="InterPro" id="IPR002401">
    <property type="entry name" value="Cyt_P450_E_grp-I"/>
</dbReference>
<dbReference type="InterPro" id="IPR036396">
    <property type="entry name" value="Cyt_P450_sf"/>
</dbReference>
<feature type="transmembrane region" description="Helical" evidence="10">
    <location>
        <begin position="486"/>
        <end position="508"/>
    </location>
</feature>
<evidence type="ECO:0000256" key="3">
    <source>
        <dbReference type="ARBA" id="ARBA00010617"/>
    </source>
</evidence>
<dbReference type="Gramene" id="OE9A092320T2">
    <property type="protein sequence ID" value="OE9A092320C2"/>
    <property type="gene ID" value="OE9A092320"/>
</dbReference>
<keyword evidence="10" id="KW-1133">Transmembrane helix</keyword>